<reference evidence="2 3" key="1">
    <citation type="submission" date="2019-04" db="EMBL/GenBank/DDBJ databases">
        <authorList>
            <person name="Schori C."/>
            <person name="Ahrens C."/>
        </authorList>
    </citation>
    <scope>NUCLEOTIDE SEQUENCE [LARGE SCALE GENOMIC DNA]</scope>
    <source>
        <strain evidence="2 3">DSM 2950</strain>
    </source>
</reference>
<dbReference type="AlphaFoldDB" id="A0A7G5MX48"/>
<dbReference type="Gene3D" id="1.10.10.2840">
    <property type="entry name" value="PucR C-terminal helix-turn-helix domain"/>
    <property type="match status" value="1"/>
</dbReference>
<evidence type="ECO:0000313" key="3">
    <source>
        <dbReference type="Proteomes" id="UP000515789"/>
    </source>
</evidence>
<dbReference type="InterPro" id="IPR009057">
    <property type="entry name" value="Homeodomain-like_sf"/>
</dbReference>
<gene>
    <name evidence="2" type="ORF">E5259_17175</name>
</gene>
<feature type="domain" description="PucR C-terminal helix-turn-helix" evidence="1">
    <location>
        <begin position="486"/>
        <end position="538"/>
    </location>
</feature>
<dbReference type="Proteomes" id="UP000515789">
    <property type="component" value="Chromosome"/>
</dbReference>
<accession>A0A7G5MX48</accession>
<evidence type="ECO:0000259" key="1">
    <source>
        <dbReference type="Pfam" id="PF13556"/>
    </source>
</evidence>
<evidence type="ECO:0000313" key="2">
    <source>
        <dbReference type="EMBL" id="QMW79191.1"/>
    </source>
</evidence>
<name>A0A7G5MX48_9FIRM</name>
<dbReference type="InterPro" id="IPR051448">
    <property type="entry name" value="CdaR-like_regulators"/>
</dbReference>
<dbReference type="InterPro" id="IPR042070">
    <property type="entry name" value="PucR_C-HTH_sf"/>
</dbReference>
<protein>
    <submittedName>
        <fullName evidence="2">PucR family transcriptional regulator</fullName>
    </submittedName>
</protein>
<proteinExistence type="predicted"/>
<dbReference type="PANTHER" id="PTHR33744">
    <property type="entry name" value="CARBOHYDRATE DIACID REGULATOR"/>
    <property type="match status" value="1"/>
</dbReference>
<sequence length="555" mass="63497">MFRLYLFFQSLYALCPFFFLTNILINNKILTKECIHMKINLDIIAEELSALSPRRAGRQKSDTVKHNLQGAGLYEPQTTLSPEICYAVSADTITETFFCPSGITLAVIGNADEDMLNAFDADILVLNAENAHCTFSDMFNALNSVFLKYQAIHARLTSAVMKNAPLQEILKIGEELFGNPLILFDKNYCILGEADSRLKKLELVCDKWSDSKMLSIDMVNAIKTSPEYRRSSASSDICFVSDEYFAYNTLFVPVEGNTSPLTAAVMETDRPLTLVHRQLALYFAGILRLALGRNHLSSGHSLRFEDFLKELLYDTQIEQAVIDRYLLAMNWKNGDNYLLVTFQTNRFDKINSIYNNICVNIEKQVAESFAFYFEDNLLTVINLDHARLSKADAVHKLSIFLREGLFHAGISYVFFDFSTFSSYYKQTLGALEMGEKYSPHEWCYDFEDYVLHYFMHYGTSRIDGRHLCHPGVVQLYIHDLKNKTNLLETLRTYLELGGNAVLTAQKLYIHRNTLYQRLRKINGIIHTNLDDANTRLFIMMSYTFVDLLGLSPVES</sequence>
<dbReference type="Pfam" id="PF13556">
    <property type="entry name" value="HTH_30"/>
    <property type="match status" value="1"/>
</dbReference>
<dbReference type="InterPro" id="IPR025736">
    <property type="entry name" value="PucR_C-HTH_dom"/>
</dbReference>
<organism evidence="2 3">
    <name type="scientific">Blautia producta</name>
    <dbReference type="NCBI Taxonomy" id="33035"/>
    <lineage>
        <taxon>Bacteria</taxon>
        <taxon>Bacillati</taxon>
        <taxon>Bacillota</taxon>
        <taxon>Clostridia</taxon>
        <taxon>Lachnospirales</taxon>
        <taxon>Lachnospiraceae</taxon>
        <taxon>Blautia</taxon>
    </lineage>
</organism>
<dbReference type="SUPFAM" id="SSF46689">
    <property type="entry name" value="Homeodomain-like"/>
    <property type="match status" value="1"/>
</dbReference>
<dbReference type="EMBL" id="CP039126">
    <property type="protein sequence ID" value="QMW79191.1"/>
    <property type="molecule type" value="Genomic_DNA"/>
</dbReference>